<dbReference type="Proteomes" id="UP000472274">
    <property type="component" value="Unplaced"/>
</dbReference>
<accession>A0A674JDR3</accession>
<dbReference type="PANTHER" id="PTHR13826:SF14">
    <property type="entry name" value="TREFOIL FACTOR 2"/>
    <property type="match status" value="1"/>
</dbReference>
<evidence type="ECO:0000256" key="4">
    <source>
        <dbReference type="PROSITE-ProRule" id="PRU00779"/>
    </source>
</evidence>
<keyword evidence="7" id="KW-1185">Reference proteome</keyword>
<dbReference type="PROSITE" id="PS51448">
    <property type="entry name" value="P_TREFOIL_2"/>
    <property type="match status" value="1"/>
</dbReference>
<dbReference type="CDD" id="cd00111">
    <property type="entry name" value="Trefoil"/>
    <property type="match status" value="1"/>
</dbReference>
<sequence length="94" mass="10506">MLSLFIGILHKSPGECDVQPKAREDCGYPGITEIECNARQCCFNSDTPDSPWCFKPVPAEGKCVKDVSFFSAGRWTFNCINPSSAKLWSIFPFH</sequence>
<evidence type="ECO:0000256" key="2">
    <source>
        <dbReference type="ARBA" id="ARBA00022525"/>
    </source>
</evidence>
<dbReference type="InterPro" id="IPR017957">
    <property type="entry name" value="P_trefoil_CS"/>
</dbReference>
<organism evidence="6 7">
    <name type="scientific">Terrapene triunguis</name>
    <name type="common">Three-toed box turtle</name>
    <dbReference type="NCBI Taxonomy" id="2587831"/>
    <lineage>
        <taxon>Eukaryota</taxon>
        <taxon>Metazoa</taxon>
        <taxon>Chordata</taxon>
        <taxon>Craniata</taxon>
        <taxon>Vertebrata</taxon>
        <taxon>Euteleostomi</taxon>
        <taxon>Archelosauria</taxon>
        <taxon>Testudinata</taxon>
        <taxon>Testudines</taxon>
        <taxon>Cryptodira</taxon>
        <taxon>Durocryptodira</taxon>
        <taxon>Testudinoidea</taxon>
        <taxon>Emydidae</taxon>
        <taxon>Terrapene</taxon>
    </lineage>
</organism>
<dbReference type="Gene3D" id="4.10.110.10">
    <property type="entry name" value="Spasmolytic Protein, domain 1"/>
    <property type="match status" value="1"/>
</dbReference>
<evidence type="ECO:0000256" key="1">
    <source>
        <dbReference type="ARBA" id="ARBA00004613"/>
    </source>
</evidence>
<evidence type="ECO:0000313" key="6">
    <source>
        <dbReference type="Ensembl" id="ENSTMTP00000019981.1"/>
    </source>
</evidence>
<feature type="disulfide bond" evidence="4">
    <location>
        <begin position="36"/>
        <end position="53"/>
    </location>
</feature>
<feature type="domain" description="P-type" evidence="5">
    <location>
        <begin position="14"/>
        <end position="57"/>
    </location>
</feature>
<feature type="disulfide bond" evidence="4">
    <location>
        <begin position="26"/>
        <end position="41"/>
    </location>
</feature>
<keyword evidence="3 4" id="KW-1015">Disulfide bond</keyword>
<dbReference type="PANTHER" id="PTHR13826">
    <property type="entry name" value="INTESTINAL TREFOIL FACTOR-RELATED"/>
    <property type="match status" value="1"/>
</dbReference>
<evidence type="ECO:0000313" key="7">
    <source>
        <dbReference type="Proteomes" id="UP000472274"/>
    </source>
</evidence>
<evidence type="ECO:0000259" key="5">
    <source>
        <dbReference type="PROSITE" id="PS51448"/>
    </source>
</evidence>
<dbReference type="Ensembl" id="ENSTMTT00000020685.1">
    <property type="protein sequence ID" value="ENSTMTP00000019981.1"/>
    <property type="gene ID" value="ENSTMTG00000014672.1"/>
</dbReference>
<dbReference type="Ensembl" id="ENSTMTT00000030672.1">
    <property type="protein sequence ID" value="ENSTMTP00000029590.1"/>
    <property type="gene ID" value="ENSTMTG00000021408.1"/>
</dbReference>
<dbReference type="AlphaFoldDB" id="A0A674JDR3"/>
<dbReference type="SUPFAM" id="SSF57492">
    <property type="entry name" value="Trefoil"/>
    <property type="match status" value="1"/>
</dbReference>
<evidence type="ECO:0000256" key="3">
    <source>
        <dbReference type="ARBA" id="ARBA00023157"/>
    </source>
</evidence>
<feature type="disulfide bond" evidence="4">
    <location>
        <begin position="16"/>
        <end position="42"/>
    </location>
</feature>
<keyword evidence="2" id="KW-0964">Secreted</keyword>
<dbReference type="InterPro" id="IPR017994">
    <property type="entry name" value="P_trefoil_chordata"/>
</dbReference>
<name>A0A674JDR3_9SAUR</name>
<dbReference type="GeneTree" id="ENSGT01070000254012"/>
<dbReference type="SMART" id="SM00018">
    <property type="entry name" value="PD"/>
    <property type="match status" value="1"/>
</dbReference>
<comment type="subcellular location">
    <subcellularLocation>
        <location evidence="1">Secreted</location>
    </subcellularLocation>
</comment>
<dbReference type="PRINTS" id="PR00680">
    <property type="entry name" value="PTREFOIL"/>
</dbReference>
<dbReference type="Pfam" id="PF00088">
    <property type="entry name" value="Trefoil"/>
    <property type="match status" value="1"/>
</dbReference>
<proteinExistence type="predicted"/>
<reference evidence="6" key="1">
    <citation type="submission" date="2025-05" db="UniProtKB">
        <authorList>
            <consortium name="Ensembl"/>
        </authorList>
    </citation>
    <scope>IDENTIFICATION</scope>
</reference>
<dbReference type="InterPro" id="IPR044913">
    <property type="entry name" value="P_trefoil_dom_sf"/>
</dbReference>
<dbReference type="PROSITE" id="PS00025">
    <property type="entry name" value="P_TREFOIL_1"/>
    <property type="match status" value="1"/>
</dbReference>
<dbReference type="InterPro" id="IPR000519">
    <property type="entry name" value="P_trefoil_dom"/>
</dbReference>
<dbReference type="GO" id="GO:0005615">
    <property type="term" value="C:extracellular space"/>
    <property type="evidence" value="ECO:0007669"/>
    <property type="project" value="TreeGrafter"/>
</dbReference>
<protein>
    <recommendedName>
        <fullName evidence="5">P-type domain-containing protein</fullName>
    </recommendedName>
</protein>